<dbReference type="InterPro" id="IPR036890">
    <property type="entry name" value="HATPase_C_sf"/>
</dbReference>
<protein>
    <recommendedName>
        <fullName evidence="6">Histidine kinase/HSP90-like ATPase domain-containing protein</fullName>
    </recommendedName>
</protein>
<name>A0ABR9DR96_9MICO</name>
<keyword evidence="1" id="KW-0808">Transferase</keyword>
<sequence length="412" mass="42898">MTGRTDARDDARDDAPGGRDGQGVRGLLLAIAGVCAYLMPGMYVLTPGAPGISGVWWAAYVVGLGLFVVLAFAEERLSVPEPWLVGGLVVAAATAFLLDPRQGVSGVPLAVAAATVGLAMSWRWVVAVCAGYVVLIAAVALRTEDTTSFAFILTMMYTGLVLFAAITGYSAASERRLREQNAAALAELTAAHEALRAARDDLAEASRAAERLRISRELHDLVGHQLAGLAVHLEVASHLTDGQASVHVEAARGAAKSLLSDVRTVVARLRDDAPTDLAAALAAVADAVPHPRVVLTAEGVEDLAPGCAHVVLRCVQEGVTNAVRHAGAERVDVEVRTSAEEVLVVVRDDGRGAVGLVEGTGLRGMRERVDALDGSVDVMPGAAGTGLTLRVRLPRTTCNVTEDIPVVGEVRA</sequence>
<keyword evidence="3" id="KW-0902">Two-component regulatory system</keyword>
<keyword evidence="4" id="KW-0175">Coiled coil</keyword>
<proteinExistence type="predicted"/>
<evidence type="ECO:0000256" key="1">
    <source>
        <dbReference type="ARBA" id="ARBA00022679"/>
    </source>
</evidence>
<keyword evidence="5" id="KW-0812">Transmembrane</keyword>
<keyword evidence="8" id="KW-1185">Reference proteome</keyword>
<dbReference type="SUPFAM" id="SSF55874">
    <property type="entry name" value="ATPase domain of HSP90 chaperone/DNA topoisomerase II/histidine kinase"/>
    <property type="match status" value="1"/>
</dbReference>
<organism evidence="7 8">
    <name type="scientific">Flavimobilis rhizosphaerae</name>
    <dbReference type="NCBI Taxonomy" id="2775421"/>
    <lineage>
        <taxon>Bacteria</taxon>
        <taxon>Bacillati</taxon>
        <taxon>Actinomycetota</taxon>
        <taxon>Actinomycetes</taxon>
        <taxon>Micrococcales</taxon>
        <taxon>Jonesiaceae</taxon>
        <taxon>Flavimobilis</taxon>
    </lineage>
</organism>
<reference evidence="7 8" key="1">
    <citation type="submission" date="2020-09" db="EMBL/GenBank/DDBJ databases">
        <title>Flavimobilis rhizosphaerae sp. nov., isolated from rhizosphere soil of Spartina alterniflora.</title>
        <authorList>
            <person name="Hanqin C."/>
        </authorList>
    </citation>
    <scope>NUCLEOTIDE SEQUENCE [LARGE SCALE GENOMIC DNA]</scope>
    <source>
        <strain evidence="7 8">GY 10621</strain>
    </source>
</reference>
<dbReference type="InterPro" id="IPR011712">
    <property type="entry name" value="Sig_transdc_His_kin_sub3_dim/P"/>
</dbReference>
<comment type="caution">
    <text evidence="7">The sequence shown here is derived from an EMBL/GenBank/DDBJ whole genome shotgun (WGS) entry which is preliminary data.</text>
</comment>
<evidence type="ECO:0000313" key="7">
    <source>
        <dbReference type="EMBL" id="MBD9699636.1"/>
    </source>
</evidence>
<dbReference type="Pfam" id="PF07730">
    <property type="entry name" value="HisKA_3"/>
    <property type="match status" value="1"/>
</dbReference>
<dbReference type="CDD" id="cd16917">
    <property type="entry name" value="HATPase_UhpB-NarQ-NarX-like"/>
    <property type="match status" value="1"/>
</dbReference>
<dbReference type="PANTHER" id="PTHR24421:SF59">
    <property type="entry name" value="OXYGEN SENSOR HISTIDINE KINASE NREB"/>
    <property type="match status" value="1"/>
</dbReference>
<feature type="transmembrane region" description="Helical" evidence="5">
    <location>
        <begin position="26"/>
        <end position="45"/>
    </location>
</feature>
<evidence type="ECO:0000256" key="4">
    <source>
        <dbReference type="SAM" id="Coils"/>
    </source>
</evidence>
<evidence type="ECO:0000256" key="2">
    <source>
        <dbReference type="ARBA" id="ARBA00022777"/>
    </source>
</evidence>
<dbReference type="RefSeq" id="WP_192279872.1">
    <property type="nucleotide sequence ID" value="NZ_JACZDF010000004.1"/>
</dbReference>
<keyword evidence="5" id="KW-0472">Membrane</keyword>
<dbReference type="InterPro" id="IPR003594">
    <property type="entry name" value="HATPase_dom"/>
</dbReference>
<feature type="transmembrane region" description="Helical" evidence="5">
    <location>
        <begin position="79"/>
        <end position="98"/>
    </location>
</feature>
<keyword evidence="5" id="KW-1133">Transmembrane helix</keyword>
<feature type="domain" description="Histidine kinase/HSP90-like ATPase" evidence="6">
    <location>
        <begin position="306"/>
        <end position="397"/>
    </location>
</feature>
<dbReference type="Gene3D" id="1.20.5.1930">
    <property type="match status" value="1"/>
</dbReference>
<dbReference type="Pfam" id="PF02518">
    <property type="entry name" value="HATPase_c"/>
    <property type="match status" value="1"/>
</dbReference>
<dbReference type="EMBL" id="JACZDF010000004">
    <property type="protein sequence ID" value="MBD9699636.1"/>
    <property type="molecule type" value="Genomic_DNA"/>
</dbReference>
<feature type="transmembrane region" description="Helical" evidence="5">
    <location>
        <begin position="110"/>
        <end position="141"/>
    </location>
</feature>
<evidence type="ECO:0000256" key="3">
    <source>
        <dbReference type="ARBA" id="ARBA00023012"/>
    </source>
</evidence>
<gene>
    <name evidence="7" type="ORF">IGS67_09065</name>
</gene>
<evidence type="ECO:0000259" key="6">
    <source>
        <dbReference type="SMART" id="SM00387"/>
    </source>
</evidence>
<dbReference type="InterPro" id="IPR050482">
    <property type="entry name" value="Sensor_HK_TwoCompSys"/>
</dbReference>
<accession>A0ABR9DR96</accession>
<evidence type="ECO:0000313" key="8">
    <source>
        <dbReference type="Proteomes" id="UP000642107"/>
    </source>
</evidence>
<feature type="transmembrane region" description="Helical" evidence="5">
    <location>
        <begin position="147"/>
        <end position="169"/>
    </location>
</feature>
<keyword evidence="2" id="KW-0418">Kinase</keyword>
<dbReference type="Gene3D" id="3.30.565.10">
    <property type="entry name" value="Histidine kinase-like ATPase, C-terminal domain"/>
    <property type="match status" value="1"/>
</dbReference>
<dbReference type="Proteomes" id="UP000642107">
    <property type="component" value="Unassembled WGS sequence"/>
</dbReference>
<evidence type="ECO:0000256" key="5">
    <source>
        <dbReference type="SAM" id="Phobius"/>
    </source>
</evidence>
<feature type="transmembrane region" description="Helical" evidence="5">
    <location>
        <begin position="54"/>
        <end position="73"/>
    </location>
</feature>
<dbReference type="SMART" id="SM00387">
    <property type="entry name" value="HATPase_c"/>
    <property type="match status" value="1"/>
</dbReference>
<feature type="coiled-coil region" evidence="4">
    <location>
        <begin position="185"/>
        <end position="215"/>
    </location>
</feature>
<dbReference type="PANTHER" id="PTHR24421">
    <property type="entry name" value="NITRATE/NITRITE SENSOR PROTEIN NARX-RELATED"/>
    <property type="match status" value="1"/>
</dbReference>